<dbReference type="GO" id="GO:0071916">
    <property type="term" value="F:dipeptide transmembrane transporter activity"/>
    <property type="evidence" value="ECO:0007669"/>
    <property type="project" value="UniProtKB-ARBA"/>
</dbReference>
<evidence type="ECO:0000256" key="1">
    <source>
        <dbReference type="ARBA" id="ARBA00004141"/>
    </source>
</evidence>
<dbReference type="InterPro" id="IPR036259">
    <property type="entry name" value="MFS_trans_sf"/>
</dbReference>
<accession>A0A2V1E6X5</accession>
<dbReference type="Gene3D" id="1.20.1250.20">
    <property type="entry name" value="MFS general substrate transporter like domains"/>
    <property type="match status" value="1"/>
</dbReference>
<dbReference type="PROSITE" id="PS01022">
    <property type="entry name" value="PTR2_1"/>
    <property type="match status" value="1"/>
</dbReference>
<feature type="transmembrane region" description="Helical" evidence="9">
    <location>
        <begin position="563"/>
        <end position="584"/>
    </location>
</feature>
<dbReference type="FunFam" id="1.20.1250.20:FF:000085">
    <property type="entry name" value="MFS peptide transporter Ptr2"/>
    <property type="match status" value="1"/>
</dbReference>
<dbReference type="AlphaFoldDB" id="A0A2V1E6X5"/>
<evidence type="ECO:0000256" key="2">
    <source>
        <dbReference type="ARBA" id="ARBA00005982"/>
    </source>
</evidence>
<protein>
    <submittedName>
        <fullName evidence="10">PTR2-domain-containing protein</fullName>
    </submittedName>
</protein>
<feature type="region of interest" description="Disordered" evidence="8">
    <location>
        <begin position="12"/>
        <end position="65"/>
    </location>
</feature>
<dbReference type="InterPro" id="IPR000109">
    <property type="entry name" value="POT_fam"/>
</dbReference>
<comment type="similarity">
    <text evidence="2 7">Belongs to the major facilitator superfamily. Proton-dependent oligopeptide transporter (POT/PTR) (TC 2.A.17) family.</text>
</comment>
<feature type="transmembrane region" description="Helical" evidence="9">
    <location>
        <begin position="496"/>
        <end position="517"/>
    </location>
</feature>
<feature type="transmembrane region" description="Helical" evidence="9">
    <location>
        <begin position="425"/>
        <end position="442"/>
    </location>
</feature>
<keyword evidence="4 7" id="KW-0812">Transmembrane</keyword>
<name>A0A2V1E6X5_9PLEO</name>
<feature type="transmembrane region" description="Helical" evidence="9">
    <location>
        <begin position="378"/>
        <end position="395"/>
    </location>
</feature>
<dbReference type="EMBL" id="KZ805311">
    <property type="protein sequence ID" value="PVI05892.1"/>
    <property type="molecule type" value="Genomic_DNA"/>
</dbReference>
<organism evidence="10 11">
    <name type="scientific">Periconia macrospinosa</name>
    <dbReference type="NCBI Taxonomy" id="97972"/>
    <lineage>
        <taxon>Eukaryota</taxon>
        <taxon>Fungi</taxon>
        <taxon>Dikarya</taxon>
        <taxon>Ascomycota</taxon>
        <taxon>Pezizomycotina</taxon>
        <taxon>Dothideomycetes</taxon>
        <taxon>Pleosporomycetidae</taxon>
        <taxon>Pleosporales</taxon>
        <taxon>Massarineae</taxon>
        <taxon>Periconiaceae</taxon>
        <taxon>Periconia</taxon>
    </lineage>
</organism>
<evidence type="ECO:0000256" key="8">
    <source>
        <dbReference type="SAM" id="MobiDB-lite"/>
    </source>
</evidence>
<evidence type="ECO:0000256" key="4">
    <source>
        <dbReference type="ARBA" id="ARBA00022692"/>
    </source>
</evidence>
<evidence type="ECO:0000256" key="6">
    <source>
        <dbReference type="ARBA" id="ARBA00023136"/>
    </source>
</evidence>
<dbReference type="PROSITE" id="PS01023">
    <property type="entry name" value="PTR2_2"/>
    <property type="match status" value="1"/>
</dbReference>
<evidence type="ECO:0000256" key="3">
    <source>
        <dbReference type="ARBA" id="ARBA00022448"/>
    </source>
</evidence>
<keyword evidence="5 9" id="KW-1133">Transmembrane helix</keyword>
<proteinExistence type="inferred from homology"/>
<feature type="transmembrane region" description="Helical" evidence="9">
    <location>
        <begin position="282"/>
        <end position="303"/>
    </location>
</feature>
<dbReference type="OrthoDB" id="8904098at2759"/>
<evidence type="ECO:0000313" key="10">
    <source>
        <dbReference type="EMBL" id="PVI05892.1"/>
    </source>
</evidence>
<feature type="transmembrane region" description="Helical" evidence="9">
    <location>
        <begin position="257"/>
        <end position="276"/>
    </location>
</feature>
<feature type="transmembrane region" description="Helical" evidence="9">
    <location>
        <begin position="454"/>
        <end position="476"/>
    </location>
</feature>
<dbReference type="GO" id="GO:0005886">
    <property type="term" value="C:plasma membrane"/>
    <property type="evidence" value="ECO:0007669"/>
    <property type="project" value="UniProtKB-ARBA"/>
</dbReference>
<dbReference type="InterPro" id="IPR018456">
    <property type="entry name" value="PTR2_symporter_CS"/>
</dbReference>
<keyword evidence="11" id="KW-1185">Reference proteome</keyword>
<feature type="transmembrane region" description="Helical" evidence="9">
    <location>
        <begin position="195"/>
        <end position="216"/>
    </location>
</feature>
<evidence type="ECO:0000256" key="5">
    <source>
        <dbReference type="ARBA" id="ARBA00022989"/>
    </source>
</evidence>
<sequence length="638" mass="70369">MPADDAVQVALGVDPARVDASGDPERKHPEAHAVAPPPFLPSEGKATLQDSYLSDDSRDDVPTEEELRTLPRVSAGINWKIYTIAFVELVERMSWYGVTALISNFIAKPRPTPTGAALDPNDEEAQPGGLGLGKQVAFNITTFNTFWTYVLPLLGAYVADTYLGRFKTIFWSVVIAEIGHTILTVSTIPKVMDNANGALGCFMVGLVVMGFGTGGFKPNISPLIAEQVSEDRMRVTTINGERVIIDPGITLTRIYNYFYMFINIGALVGQLSMAYAERYVGFWLAFLLPTILFLFAFPVLIWCKPRYTLLPPSGSVMGPAMKLFFKALGNGASLNPVTTIKRWRDGQMWERVKPSVLGASAPSWYNFDDAWVDEVHRGFTACGVFVWVPIFWLAYRQMDSNLTQMCSTMKLGGVPNDVLTNFDPLAIVIIVPIMDSFVYPALRKRGINFSPIKKITAGFIFGALAMVWAAVLQHYIYKTSGYYDADPKPDDYKSPITVWAVIGVYILVAISEIFASVSTLEYAFTKAPKNMRSMVQSVQLFTTAFSAALQQAFTPLTNDPHLVWNYGSVAIIAFVTGVTFHFVYRQTDKDEEKLNLLPTGHLGTASQAEDVERRLSVAAERKASLNAPADSAPISEKV</sequence>
<dbReference type="Proteomes" id="UP000244855">
    <property type="component" value="Unassembled WGS sequence"/>
</dbReference>
<keyword evidence="6 9" id="KW-0472">Membrane</keyword>
<gene>
    <name evidence="10" type="ORF">DM02DRAFT_623587</name>
</gene>
<comment type="subcellular location">
    <subcellularLocation>
        <location evidence="1 7">Membrane</location>
        <topology evidence="1 7">Multi-pass membrane protein</topology>
    </subcellularLocation>
</comment>
<feature type="transmembrane region" description="Helical" evidence="9">
    <location>
        <begin position="170"/>
        <end position="189"/>
    </location>
</feature>
<reference evidence="10 11" key="1">
    <citation type="journal article" date="2018" name="Sci. Rep.">
        <title>Comparative genomics provides insights into the lifestyle and reveals functional heterogeneity of dark septate endophytic fungi.</title>
        <authorList>
            <person name="Knapp D.G."/>
            <person name="Nemeth J.B."/>
            <person name="Barry K."/>
            <person name="Hainaut M."/>
            <person name="Henrissat B."/>
            <person name="Johnson J."/>
            <person name="Kuo A."/>
            <person name="Lim J.H.P."/>
            <person name="Lipzen A."/>
            <person name="Nolan M."/>
            <person name="Ohm R.A."/>
            <person name="Tamas L."/>
            <person name="Grigoriev I.V."/>
            <person name="Spatafora J.W."/>
            <person name="Nagy L.G."/>
            <person name="Kovacs G.M."/>
        </authorList>
    </citation>
    <scope>NUCLEOTIDE SEQUENCE [LARGE SCALE GENOMIC DNA]</scope>
    <source>
        <strain evidence="10 11">DSE2036</strain>
    </source>
</reference>
<feature type="transmembrane region" description="Helical" evidence="9">
    <location>
        <begin position="146"/>
        <end position="163"/>
    </location>
</feature>
<keyword evidence="3 7" id="KW-0813">Transport</keyword>
<evidence type="ECO:0000256" key="9">
    <source>
        <dbReference type="SAM" id="Phobius"/>
    </source>
</evidence>
<dbReference type="SUPFAM" id="SSF103473">
    <property type="entry name" value="MFS general substrate transporter"/>
    <property type="match status" value="1"/>
</dbReference>
<feature type="compositionally biased region" description="Basic and acidic residues" evidence="8">
    <location>
        <begin position="55"/>
        <end position="65"/>
    </location>
</feature>
<evidence type="ECO:0000313" key="11">
    <source>
        <dbReference type="Proteomes" id="UP000244855"/>
    </source>
</evidence>
<dbReference type="PANTHER" id="PTHR11654">
    <property type="entry name" value="OLIGOPEPTIDE TRANSPORTER-RELATED"/>
    <property type="match status" value="1"/>
</dbReference>
<dbReference type="Pfam" id="PF00854">
    <property type="entry name" value="PTR2"/>
    <property type="match status" value="1"/>
</dbReference>
<evidence type="ECO:0000256" key="7">
    <source>
        <dbReference type="RuleBase" id="RU003755"/>
    </source>
</evidence>